<evidence type="ECO:0000313" key="2">
    <source>
        <dbReference type="Proteomes" id="UP001152795"/>
    </source>
</evidence>
<organism evidence="1 2">
    <name type="scientific">Paramuricea clavata</name>
    <name type="common">Red gorgonian</name>
    <name type="synonym">Violescent sea-whip</name>
    <dbReference type="NCBI Taxonomy" id="317549"/>
    <lineage>
        <taxon>Eukaryota</taxon>
        <taxon>Metazoa</taxon>
        <taxon>Cnidaria</taxon>
        <taxon>Anthozoa</taxon>
        <taxon>Octocorallia</taxon>
        <taxon>Malacalcyonacea</taxon>
        <taxon>Plexauridae</taxon>
        <taxon>Paramuricea</taxon>
    </lineage>
</organism>
<sequence>MLDQKIQMIAMTRGGQSLHSATKCDAEIQTYTSCLIPSGYTEGDSVPVVAVKVYGNDGRGITTYALLDQASEASFIHRSLAKKFNLKAEKVNLILESANRSASKLQSRETIITDKLDIQLKVAPRNEDVQDWKHLSDIHFPQVELEEILILIGADNPDAFVTEEVRPGGHQEPWGFKYTSGWALLGPTSIESNNNVAVHLLQNSKNYNCEELGLQKQLNHSVLPRRWFERYN</sequence>
<protein>
    <submittedName>
        <fullName evidence="1">Uncharacterized protein</fullName>
    </submittedName>
</protein>
<dbReference type="Proteomes" id="UP001152795">
    <property type="component" value="Unassembled WGS sequence"/>
</dbReference>
<name>A0A7D9I8L4_PARCT</name>
<evidence type="ECO:0000313" key="1">
    <source>
        <dbReference type="EMBL" id="CAB4002956.1"/>
    </source>
</evidence>
<dbReference type="AlphaFoldDB" id="A0A7D9I8L4"/>
<gene>
    <name evidence="1" type="ORF">PACLA_8A047771</name>
</gene>
<keyword evidence="2" id="KW-1185">Reference proteome</keyword>
<comment type="caution">
    <text evidence="1">The sequence shown here is derived from an EMBL/GenBank/DDBJ whole genome shotgun (WGS) entry which is preliminary data.</text>
</comment>
<dbReference type="PANTHER" id="PTHR47331">
    <property type="entry name" value="PHD-TYPE DOMAIN-CONTAINING PROTEIN"/>
    <property type="match status" value="1"/>
</dbReference>
<dbReference type="EMBL" id="CACRXK020004495">
    <property type="protein sequence ID" value="CAB4002956.1"/>
    <property type="molecule type" value="Genomic_DNA"/>
</dbReference>
<dbReference type="PANTHER" id="PTHR47331:SF1">
    <property type="entry name" value="GAG-LIKE PROTEIN"/>
    <property type="match status" value="1"/>
</dbReference>
<proteinExistence type="predicted"/>
<reference evidence="1" key="1">
    <citation type="submission" date="2020-04" db="EMBL/GenBank/DDBJ databases">
        <authorList>
            <person name="Alioto T."/>
            <person name="Alioto T."/>
            <person name="Gomez Garrido J."/>
        </authorList>
    </citation>
    <scope>NUCLEOTIDE SEQUENCE</scope>
    <source>
        <strain evidence="1">A484AB</strain>
    </source>
</reference>
<accession>A0A7D9I8L4</accession>